<sequence>MTLPTFDSARDEILGLFNTKWTTDTPTLNGGAPIRVEWPGVDAGDPPPADKPYARITLRHTTSRQATFGPAGGRRFTRPGLITVQVFTPLSGGQGLSLAEKCAIIARDAFEGRGTASGIWFRNARIQEIGPDGAWYQMNVVVEFEYDELR</sequence>
<reference evidence="1 2" key="1">
    <citation type="journal article" date="2016" name="Genome Announc.">
        <title>Genome Sequences of Pseudomonas oryzihabitans Phage POR1 and Pseudomonas aeruginosa Phage PAE1.</title>
        <authorList>
            <person name="Dyson Z.A."/>
            <person name="Seviour R.J."/>
            <person name="Tucci J."/>
            <person name="Petrovski S."/>
        </authorList>
    </citation>
    <scope>NUCLEOTIDE SEQUENCE [LARGE SCALE GENOMIC DNA]</scope>
</reference>
<accession>A0A0N9ERY0</accession>
<dbReference type="EMBL" id="KT734862">
    <property type="protein sequence ID" value="ALF51518.1"/>
    <property type="molecule type" value="Genomic_DNA"/>
</dbReference>
<evidence type="ECO:0000313" key="2">
    <source>
        <dbReference type="Proteomes" id="UP000204629"/>
    </source>
</evidence>
<organism evidence="1 2">
    <name type="scientific">Pseudomonas phage PAE1</name>
    <dbReference type="NCBI Taxonomy" id="1718273"/>
    <lineage>
        <taxon>Viruses</taxon>
        <taxon>Duplodnaviria</taxon>
        <taxon>Heunggongvirae</taxon>
        <taxon>Uroviricota</taxon>
        <taxon>Caudoviricetes</taxon>
        <taxon>Mesyanzhinovviridae</taxon>
        <taxon>Rabinowitzvirinae</taxon>
        <taxon>Yuavirus</taxon>
        <taxon>Yuavirus PAE1</taxon>
        <taxon>Pseudomonas virus PAE1</taxon>
    </lineage>
</organism>
<dbReference type="OrthoDB" id="11045at10239"/>
<gene>
    <name evidence="1" type="ORF">PAE1_18</name>
</gene>
<name>A0A0N9ERY0_9CAUD</name>
<dbReference type="Proteomes" id="UP000204629">
    <property type="component" value="Segment"/>
</dbReference>
<dbReference type="RefSeq" id="YP_009215709.1">
    <property type="nucleotide sequence ID" value="NC_028980.1"/>
</dbReference>
<dbReference type="GeneID" id="26642047"/>
<keyword evidence="2" id="KW-1185">Reference proteome</keyword>
<evidence type="ECO:0000313" key="1">
    <source>
        <dbReference type="EMBL" id="ALF51518.1"/>
    </source>
</evidence>
<proteinExistence type="predicted"/>
<dbReference type="KEGG" id="vg:26642047"/>
<protein>
    <submittedName>
        <fullName evidence="1">Putative structural protein</fullName>
    </submittedName>
</protein>
<dbReference type="Gene3D" id="3.30.2000.20">
    <property type="match status" value="1"/>
</dbReference>